<proteinExistence type="predicted"/>
<organism evidence="2 3">
    <name type="scientific">Protopolystoma xenopodis</name>
    <dbReference type="NCBI Taxonomy" id="117903"/>
    <lineage>
        <taxon>Eukaryota</taxon>
        <taxon>Metazoa</taxon>
        <taxon>Spiralia</taxon>
        <taxon>Lophotrochozoa</taxon>
        <taxon>Platyhelminthes</taxon>
        <taxon>Monogenea</taxon>
        <taxon>Polyopisthocotylea</taxon>
        <taxon>Polystomatidea</taxon>
        <taxon>Polystomatidae</taxon>
        <taxon>Protopolystoma</taxon>
    </lineage>
</organism>
<protein>
    <submittedName>
        <fullName evidence="2">Uncharacterized protein</fullName>
    </submittedName>
</protein>
<gene>
    <name evidence="2" type="ORF">PXEA_LOCUS869</name>
</gene>
<dbReference type="Proteomes" id="UP000784294">
    <property type="component" value="Unassembled WGS sequence"/>
</dbReference>
<evidence type="ECO:0000313" key="2">
    <source>
        <dbReference type="EMBL" id="VEL07429.1"/>
    </source>
</evidence>
<reference evidence="2" key="1">
    <citation type="submission" date="2018-11" db="EMBL/GenBank/DDBJ databases">
        <authorList>
            <consortium name="Pathogen Informatics"/>
        </authorList>
    </citation>
    <scope>NUCLEOTIDE SEQUENCE</scope>
</reference>
<evidence type="ECO:0000313" key="3">
    <source>
        <dbReference type="Proteomes" id="UP000784294"/>
    </source>
</evidence>
<keyword evidence="3" id="KW-1185">Reference proteome</keyword>
<comment type="caution">
    <text evidence="2">The sequence shown here is derived from an EMBL/GenBank/DDBJ whole genome shotgun (WGS) entry which is preliminary data.</text>
</comment>
<evidence type="ECO:0000256" key="1">
    <source>
        <dbReference type="SAM" id="MobiDB-lite"/>
    </source>
</evidence>
<accession>A0A448WB66</accession>
<feature type="region of interest" description="Disordered" evidence="1">
    <location>
        <begin position="266"/>
        <end position="297"/>
    </location>
</feature>
<name>A0A448WB66_9PLAT</name>
<feature type="region of interest" description="Disordered" evidence="1">
    <location>
        <begin position="168"/>
        <end position="191"/>
    </location>
</feature>
<dbReference type="EMBL" id="CAAALY010001709">
    <property type="protein sequence ID" value="VEL07429.1"/>
    <property type="molecule type" value="Genomic_DNA"/>
</dbReference>
<sequence>MSKWPRHYRPVKSRTYYTAEHQNSQPPGFFSLLKPRGIIQSSGMDSPDISISGRVKETLNRSNQSHLSMGWLKAEPAAVTTYQISNQTQLDRQAELEKATKEVISENISVSISSVSTATYKQQVPTEYQVTKAPFETLSDQNTQKEQVHVFGRFDLSQNDAERQADEAIMDKSDGGSKTGSIGPDNSGNISSKMQLVRSVSGGGLLLYNTSWPEIAASEMDGDINEDDESENEGVETYEYESEAWSGQPVEKPSLVSSGMARHVGSSDAAIGTTMESEGQETKRNKDSYALAKKQHYQMNTGLHDHEPYCK</sequence>
<dbReference type="AlphaFoldDB" id="A0A448WB66"/>